<feature type="compositionally biased region" description="Acidic residues" evidence="1">
    <location>
        <begin position="37"/>
        <end position="50"/>
    </location>
</feature>
<dbReference type="SUPFAM" id="SSF53474">
    <property type="entry name" value="alpha/beta-Hydrolases"/>
    <property type="match status" value="1"/>
</dbReference>
<dbReference type="RefSeq" id="WP_146532736.1">
    <property type="nucleotide sequence ID" value="NZ_SJPX01000001.1"/>
</dbReference>
<reference evidence="3 4" key="1">
    <citation type="submission" date="2019-02" db="EMBL/GenBank/DDBJ databases">
        <title>Deep-cultivation of Planctomycetes and their phenomic and genomic characterization uncovers novel biology.</title>
        <authorList>
            <person name="Wiegand S."/>
            <person name="Jogler M."/>
            <person name="Boedeker C."/>
            <person name="Pinto D."/>
            <person name="Vollmers J."/>
            <person name="Rivas-Marin E."/>
            <person name="Kohn T."/>
            <person name="Peeters S.H."/>
            <person name="Heuer A."/>
            <person name="Rast P."/>
            <person name="Oberbeckmann S."/>
            <person name="Bunk B."/>
            <person name="Jeske O."/>
            <person name="Meyerdierks A."/>
            <person name="Storesund J.E."/>
            <person name="Kallscheuer N."/>
            <person name="Luecker S."/>
            <person name="Lage O.M."/>
            <person name="Pohl T."/>
            <person name="Merkel B.J."/>
            <person name="Hornburger P."/>
            <person name="Mueller R.-W."/>
            <person name="Bruemmer F."/>
            <person name="Labrenz M."/>
            <person name="Spormann A.M."/>
            <person name="Op Den Camp H."/>
            <person name="Overmann J."/>
            <person name="Amann R."/>
            <person name="Jetten M.S.M."/>
            <person name="Mascher T."/>
            <person name="Medema M.H."/>
            <person name="Devos D.P."/>
            <person name="Kaster A.-K."/>
            <person name="Ovreas L."/>
            <person name="Rohde M."/>
            <person name="Galperin M.Y."/>
            <person name="Jogler C."/>
        </authorList>
    </citation>
    <scope>NUCLEOTIDE SEQUENCE [LARGE SCALE GENOMIC DNA]</scope>
    <source>
        <strain evidence="3 4">Poly59</strain>
    </source>
</reference>
<dbReference type="InterPro" id="IPR029058">
    <property type="entry name" value="AB_hydrolase_fold"/>
</dbReference>
<evidence type="ECO:0000313" key="4">
    <source>
        <dbReference type="Proteomes" id="UP000317977"/>
    </source>
</evidence>
<dbReference type="GO" id="GO:0016787">
    <property type="term" value="F:hydrolase activity"/>
    <property type="evidence" value="ECO:0007669"/>
    <property type="project" value="UniProtKB-KW"/>
</dbReference>
<evidence type="ECO:0000313" key="3">
    <source>
        <dbReference type="EMBL" id="TWU57925.1"/>
    </source>
</evidence>
<dbReference type="InterPro" id="IPR007751">
    <property type="entry name" value="DUF676_lipase-like"/>
</dbReference>
<dbReference type="PANTHER" id="PTHR37946">
    <property type="entry name" value="SLL1969 PROTEIN"/>
    <property type="match status" value="1"/>
</dbReference>
<comment type="caution">
    <text evidence="3">The sequence shown here is derived from an EMBL/GenBank/DDBJ whole genome shotgun (WGS) entry which is preliminary data.</text>
</comment>
<keyword evidence="3" id="KW-0378">Hydrolase</keyword>
<feature type="domain" description="DUF676" evidence="2">
    <location>
        <begin position="126"/>
        <end position="212"/>
    </location>
</feature>
<name>A0A5C6F972_9BACT</name>
<dbReference type="OrthoDB" id="556502at2"/>
<proteinExistence type="predicted"/>
<evidence type="ECO:0000256" key="1">
    <source>
        <dbReference type="SAM" id="MobiDB-lite"/>
    </source>
</evidence>
<protein>
    <submittedName>
        <fullName evidence="3">Alpha/beta hydrolase family protein</fullName>
    </submittedName>
</protein>
<dbReference type="Pfam" id="PF05057">
    <property type="entry name" value="DUF676"/>
    <property type="match status" value="1"/>
</dbReference>
<accession>A0A5C6F972</accession>
<feature type="region of interest" description="Disordered" evidence="1">
    <location>
        <begin position="30"/>
        <end position="53"/>
    </location>
</feature>
<keyword evidence="4" id="KW-1185">Reference proteome</keyword>
<organism evidence="3 4">
    <name type="scientific">Rubripirellula reticaptiva</name>
    <dbReference type="NCBI Taxonomy" id="2528013"/>
    <lineage>
        <taxon>Bacteria</taxon>
        <taxon>Pseudomonadati</taxon>
        <taxon>Planctomycetota</taxon>
        <taxon>Planctomycetia</taxon>
        <taxon>Pirellulales</taxon>
        <taxon>Pirellulaceae</taxon>
        <taxon>Rubripirellula</taxon>
    </lineage>
</organism>
<dbReference type="AlphaFoldDB" id="A0A5C6F972"/>
<evidence type="ECO:0000259" key="2">
    <source>
        <dbReference type="Pfam" id="PF05057"/>
    </source>
</evidence>
<sequence>MKLRTTLALTILTVGLTLIGGISVGSAVADDQNQNQDEQEDQVQDSDQDEPTVSQRFNLPIKTGGGTQLWTDHVYRSGCRIQQNSLTGHWRLIDEQDVRRAWGSRDACQLELDRLKPLIAGVPTVPRHVVVLLHGLMRTHHSMKPLETTLSKAGVDEVIRFAYASTRSSISDHAAALREVIEAMPADTQFSFVGHSMGNIVVRHLLGDLQRDGDPAGVIPRCRSMVMLGPPNQGAAIARRLAPTGLYGWITGKGGLELGPQWADFESKLATPSFPFIIVAGDVSDGRLQNPLVDGSSDFVVSLDEAKLDGAEAIHTVPVLHSFLMNDDRANELTVNYVMAH</sequence>
<gene>
    <name evidence="3" type="ORF">Poly59_08340</name>
</gene>
<dbReference type="EMBL" id="SJPX01000001">
    <property type="protein sequence ID" value="TWU57925.1"/>
    <property type="molecule type" value="Genomic_DNA"/>
</dbReference>
<dbReference type="Gene3D" id="3.40.50.1820">
    <property type="entry name" value="alpha/beta hydrolase"/>
    <property type="match status" value="1"/>
</dbReference>
<dbReference type="Proteomes" id="UP000317977">
    <property type="component" value="Unassembled WGS sequence"/>
</dbReference>
<dbReference type="PANTHER" id="PTHR37946:SF1">
    <property type="entry name" value="SLL1969 PROTEIN"/>
    <property type="match status" value="1"/>
</dbReference>